<keyword evidence="3" id="KW-0238">DNA-binding</keyword>
<evidence type="ECO:0000256" key="4">
    <source>
        <dbReference type="ARBA" id="ARBA00023163"/>
    </source>
</evidence>
<comment type="caution">
    <text evidence="9">The sequence shown here is derived from an EMBL/GenBank/DDBJ whole genome shotgun (WGS) entry which is preliminary data.</text>
</comment>
<dbReference type="GO" id="GO:0043565">
    <property type="term" value="F:sequence-specific DNA binding"/>
    <property type="evidence" value="ECO:0007669"/>
    <property type="project" value="InterPro"/>
</dbReference>
<dbReference type="Pfam" id="PF00072">
    <property type="entry name" value="Response_reg"/>
    <property type="match status" value="1"/>
</dbReference>
<dbReference type="InterPro" id="IPR001789">
    <property type="entry name" value="Sig_transdc_resp-reg_receiver"/>
</dbReference>
<dbReference type="SUPFAM" id="SSF46689">
    <property type="entry name" value="Homeodomain-like"/>
    <property type="match status" value="2"/>
</dbReference>
<dbReference type="Gene3D" id="3.40.50.2300">
    <property type="match status" value="1"/>
</dbReference>
<evidence type="ECO:0000256" key="2">
    <source>
        <dbReference type="ARBA" id="ARBA00023015"/>
    </source>
</evidence>
<name>A0A3N1XRK0_9FIRM</name>
<keyword evidence="2" id="KW-0805">Transcription regulation</keyword>
<feature type="domain" description="Response regulatory" evidence="8">
    <location>
        <begin position="3"/>
        <end position="120"/>
    </location>
</feature>
<dbReference type="InterPro" id="IPR018060">
    <property type="entry name" value="HTH_AraC"/>
</dbReference>
<dbReference type="InterPro" id="IPR011006">
    <property type="entry name" value="CheY-like_superfamily"/>
</dbReference>
<dbReference type="GO" id="GO:0000160">
    <property type="term" value="P:phosphorelay signal transduction system"/>
    <property type="evidence" value="ECO:0007669"/>
    <property type="project" value="InterPro"/>
</dbReference>
<feature type="modified residue" description="4-aspartylphosphate" evidence="6">
    <location>
        <position position="55"/>
    </location>
</feature>
<evidence type="ECO:0000256" key="3">
    <source>
        <dbReference type="ARBA" id="ARBA00023125"/>
    </source>
</evidence>
<dbReference type="Pfam" id="PF12833">
    <property type="entry name" value="HTH_18"/>
    <property type="match status" value="1"/>
</dbReference>
<dbReference type="Proteomes" id="UP000273083">
    <property type="component" value="Unassembled WGS sequence"/>
</dbReference>
<comment type="function">
    <text evidence="5">May play the central regulatory role in sporulation. It may be an element of the effector pathway responsible for the activation of sporulation genes in response to nutritional stress. Spo0A may act in concert with spo0H (a sigma factor) to control the expression of some genes that are critical to the sporulation process.</text>
</comment>
<dbReference type="AlphaFoldDB" id="A0A3N1XRK0"/>
<dbReference type="SMART" id="SM00448">
    <property type="entry name" value="REC"/>
    <property type="match status" value="1"/>
</dbReference>
<sequence length="528" mass="61485">MYKVMIVDDEVLVRIGLKSLINWEDIGYEIVAEAGNGQSAYEKYLALKPDLVITDIKMPKKDGLWLVKKIKENNKDTEIILLTCHDEFEYAREAMKFNISDYILKAEIEDKEILDIMINKKKVLDSKELKNSSIHDVNPANSKNTGYLLGLLLNSKKTIDEVKEAFLESNIDLNSKGYCFLQLDFNTALNDMNSSEQTGKIIYACMELITNKYSEENIKCITKQFGKSITCFLIGNNLNEIKLNRDIVMIRDTIKQYFNITFKSASTPITNTIEVSREFINWLMEAADRLFFIPDNQHLFWAEESKDKKDEFNFDKVTISKLFDFIEDGKKDEITHVLEEIKELFIFRENNSFKAKLAVAHLINDILKKFEDYHDMEENMFTAQKDAMDASDIDQLMNVLDQFIINFIDVILDSRIGNTDLLISKAVDYINDNYYNKISLEEIAGFVGISKFYFSNIFKKEMKINFTSYLNNIRIEKAKQILKNPQKTVSQIYDQVGFNDQQYFTKTFKKYTGMTVTEYRSKYLKESS</sequence>
<dbReference type="PANTHER" id="PTHR43280:SF28">
    <property type="entry name" value="HTH-TYPE TRANSCRIPTIONAL ACTIVATOR RHAS"/>
    <property type="match status" value="1"/>
</dbReference>
<keyword evidence="10" id="KW-1185">Reference proteome</keyword>
<dbReference type="EMBL" id="RJVG01000003">
    <property type="protein sequence ID" value="ROR29294.1"/>
    <property type="molecule type" value="Genomic_DNA"/>
</dbReference>
<dbReference type="SUPFAM" id="SSF52172">
    <property type="entry name" value="CheY-like"/>
    <property type="match status" value="1"/>
</dbReference>
<accession>A0A3N1XRK0</accession>
<gene>
    <name evidence="9" type="ORF">EDD66_103230</name>
</gene>
<evidence type="ECO:0000259" key="8">
    <source>
        <dbReference type="PROSITE" id="PS50110"/>
    </source>
</evidence>
<dbReference type="OrthoDB" id="9794370at2"/>
<evidence type="ECO:0000256" key="5">
    <source>
        <dbReference type="ARBA" id="ARBA00024867"/>
    </source>
</evidence>
<dbReference type="PROSITE" id="PS01124">
    <property type="entry name" value="HTH_ARAC_FAMILY_2"/>
    <property type="match status" value="1"/>
</dbReference>
<evidence type="ECO:0000259" key="7">
    <source>
        <dbReference type="PROSITE" id="PS01124"/>
    </source>
</evidence>
<evidence type="ECO:0000256" key="6">
    <source>
        <dbReference type="PROSITE-ProRule" id="PRU00169"/>
    </source>
</evidence>
<dbReference type="GO" id="GO:0003700">
    <property type="term" value="F:DNA-binding transcription factor activity"/>
    <property type="evidence" value="ECO:0007669"/>
    <property type="project" value="InterPro"/>
</dbReference>
<organism evidence="9 10">
    <name type="scientific">Mobilisporobacter senegalensis</name>
    <dbReference type="NCBI Taxonomy" id="1329262"/>
    <lineage>
        <taxon>Bacteria</taxon>
        <taxon>Bacillati</taxon>
        <taxon>Bacillota</taxon>
        <taxon>Clostridia</taxon>
        <taxon>Lachnospirales</taxon>
        <taxon>Lachnospiraceae</taxon>
        <taxon>Mobilisporobacter</taxon>
    </lineage>
</organism>
<dbReference type="InterPro" id="IPR009057">
    <property type="entry name" value="Homeodomain-like_sf"/>
</dbReference>
<dbReference type="PANTHER" id="PTHR43280">
    <property type="entry name" value="ARAC-FAMILY TRANSCRIPTIONAL REGULATOR"/>
    <property type="match status" value="1"/>
</dbReference>
<proteinExistence type="predicted"/>
<protein>
    <recommendedName>
        <fullName evidence="1">Stage 0 sporulation protein A homolog</fullName>
    </recommendedName>
</protein>
<dbReference type="Gene3D" id="1.10.10.60">
    <property type="entry name" value="Homeodomain-like"/>
    <property type="match status" value="2"/>
</dbReference>
<keyword evidence="4" id="KW-0804">Transcription</keyword>
<feature type="domain" description="HTH araC/xylS-type" evidence="7">
    <location>
        <begin position="424"/>
        <end position="522"/>
    </location>
</feature>
<keyword evidence="6" id="KW-0597">Phosphoprotein</keyword>
<evidence type="ECO:0000313" key="10">
    <source>
        <dbReference type="Proteomes" id="UP000273083"/>
    </source>
</evidence>
<evidence type="ECO:0000313" key="9">
    <source>
        <dbReference type="EMBL" id="ROR29294.1"/>
    </source>
</evidence>
<dbReference type="CDD" id="cd17536">
    <property type="entry name" value="REC_YesN-like"/>
    <property type="match status" value="1"/>
</dbReference>
<evidence type="ECO:0000256" key="1">
    <source>
        <dbReference type="ARBA" id="ARBA00018672"/>
    </source>
</evidence>
<dbReference type="PROSITE" id="PS50110">
    <property type="entry name" value="RESPONSE_REGULATORY"/>
    <property type="match status" value="1"/>
</dbReference>
<dbReference type="RefSeq" id="WP_123608738.1">
    <property type="nucleotide sequence ID" value="NZ_RJVG01000003.1"/>
</dbReference>
<dbReference type="SMART" id="SM00342">
    <property type="entry name" value="HTH_ARAC"/>
    <property type="match status" value="1"/>
</dbReference>
<reference evidence="9 10" key="1">
    <citation type="submission" date="2018-11" db="EMBL/GenBank/DDBJ databases">
        <title>Genomic Encyclopedia of Type Strains, Phase IV (KMG-IV): sequencing the most valuable type-strain genomes for metagenomic binning, comparative biology and taxonomic classification.</title>
        <authorList>
            <person name="Goeker M."/>
        </authorList>
    </citation>
    <scope>NUCLEOTIDE SEQUENCE [LARGE SCALE GENOMIC DNA]</scope>
    <source>
        <strain evidence="9 10">DSM 26537</strain>
    </source>
</reference>